<accession>A0ABQ7NUL2</accession>
<dbReference type="SUPFAM" id="SSF81383">
    <property type="entry name" value="F-box domain"/>
    <property type="match status" value="2"/>
</dbReference>
<keyword evidence="4" id="KW-1185">Reference proteome</keyword>
<evidence type="ECO:0000256" key="1">
    <source>
        <dbReference type="SAM" id="MobiDB-lite"/>
    </source>
</evidence>
<dbReference type="Gene3D" id="1.20.1280.50">
    <property type="match status" value="2"/>
</dbReference>
<dbReference type="EMBL" id="JADBGQ010000001">
    <property type="protein sequence ID" value="KAG5414493.1"/>
    <property type="molecule type" value="Genomic_DNA"/>
</dbReference>
<gene>
    <name evidence="3" type="primary">A01p024840.1_BraROA</name>
    <name evidence="3" type="ORF">IGI04_002060</name>
</gene>
<dbReference type="InterPro" id="IPR017451">
    <property type="entry name" value="F-box-assoc_interact_dom"/>
</dbReference>
<evidence type="ECO:0000313" key="4">
    <source>
        <dbReference type="Proteomes" id="UP000823674"/>
    </source>
</evidence>
<feature type="region of interest" description="Disordered" evidence="1">
    <location>
        <begin position="806"/>
        <end position="851"/>
    </location>
</feature>
<name>A0ABQ7NUL2_BRACM</name>
<dbReference type="Pfam" id="PF00646">
    <property type="entry name" value="F-box"/>
    <property type="match status" value="2"/>
</dbReference>
<evidence type="ECO:0000313" key="3">
    <source>
        <dbReference type="EMBL" id="KAG5414493.1"/>
    </source>
</evidence>
<feature type="domain" description="F-box" evidence="2">
    <location>
        <begin position="449"/>
        <end position="489"/>
    </location>
</feature>
<feature type="region of interest" description="Disordered" evidence="1">
    <location>
        <begin position="1"/>
        <end position="37"/>
    </location>
</feature>
<comment type="caution">
    <text evidence="3">The sequence shown here is derived from an EMBL/GenBank/DDBJ whole genome shotgun (WGS) entry which is preliminary data.</text>
</comment>
<dbReference type="PANTHER" id="PTHR31111">
    <property type="entry name" value="BNAA05G37150D PROTEIN-RELATED"/>
    <property type="match status" value="1"/>
</dbReference>
<feature type="compositionally biased region" description="Polar residues" evidence="1">
    <location>
        <begin position="1"/>
        <end position="17"/>
    </location>
</feature>
<feature type="domain" description="F-box" evidence="2">
    <location>
        <begin position="41"/>
        <end position="81"/>
    </location>
</feature>
<dbReference type="InterPro" id="IPR001810">
    <property type="entry name" value="F-box_dom"/>
</dbReference>
<dbReference type="PANTHER" id="PTHR31111:SF62">
    <property type="entry name" value="F-BOX DOMAIN-CONTAINING PROTEIN"/>
    <property type="match status" value="1"/>
</dbReference>
<protein>
    <recommendedName>
        <fullName evidence="2">F-box domain-containing protein</fullName>
    </recommendedName>
</protein>
<dbReference type="Pfam" id="PF08268">
    <property type="entry name" value="FBA_3"/>
    <property type="match status" value="2"/>
</dbReference>
<feature type="compositionally biased region" description="Low complexity" evidence="1">
    <location>
        <begin position="817"/>
        <end position="828"/>
    </location>
</feature>
<organism evidence="3 4">
    <name type="scientific">Brassica rapa subsp. trilocularis</name>
    <dbReference type="NCBI Taxonomy" id="1813537"/>
    <lineage>
        <taxon>Eukaryota</taxon>
        <taxon>Viridiplantae</taxon>
        <taxon>Streptophyta</taxon>
        <taxon>Embryophyta</taxon>
        <taxon>Tracheophyta</taxon>
        <taxon>Spermatophyta</taxon>
        <taxon>Magnoliopsida</taxon>
        <taxon>eudicotyledons</taxon>
        <taxon>Gunneridae</taxon>
        <taxon>Pentapetalae</taxon>
        <taxon>rosids</taxon>
        <taxon>malvids</taxon>
        <taxon>Brassicales</taxon>
        <taxon>Brassicaceae</taxon>
        <taxon>Brassiceae</taxon>
        <taxon>Brassica</taxon>
    </lineage>
</organism>
<dbReference type="SMART" id="SM00256">
    <property type="entry name" value="FBOX"/>
    <property type="match status" value="2"/>
</dbReference>
<proteinExistence type="predicted"/>
<evidence type="ECO:0000259" key="2">
    <source>
        <dbReference type="SMART" id="SM00256"/>
    </source>
</evidence>
<dbReference type="Proteomes" id="UP000823674">
    <property type="component" value="Chromosome A01"/>
</dbReference>
<dbReference type="InterPro" id="IPR013187">
    <property type="entry name" value="F-box-assoc_dom_typ3"/>
</dbReference>
<dbReference type="NCBIfam" id="TIGR01640">
    <property type="entry name" value="F_box_assoc_1"/>
    <property type="match status" value="2"/>
</dbReference>
<sequence length="1090" mass="123088">MNTQHRNNVSGDCQSINLRHHNTRSSKPSDHGRESSSALPIPTDLIIDIFSRLPLKSIAICRCVSKTWASTLRRQDFTDFYLRKSSTRPQILLAPVKNRELFFFSSPQPQYLQENLPSVVANCHMKLSFGGFGEIRCGRPVHGLACLRQLRVSEGERETVLFICNPSTRQVLHLPKVKTSRPVVKSMFGYDPIDKQFKVLCMTRFNDGRDYHEHQVLTLGAPDRSWRMLECCIPHYGDPPKEICINGVLYYKSINKSTETYLIVCFDVRSEMFSFIEVKVTLQRALLRGALRNCNGKLGLFISEDNGYFRSSVSERSTSVQLWVLEDVEKQEWSDHIYLLPALWKNLVGRDCLFFAGVTLTNEIVLAPSFSSYPFYLYYLNTKRNTVVARLVEIQGIDVSDYYMDHVVLDHVEDVKLYDQTLNVSWDSQRNTLPKTSDNGRESSSASPIPTDVIVDIFSRLPLKSIAMCRCVSKLWASVLRLPHFTELFLTKSSSLPPQLLHARVTNSELFLFSSASPHPDENSSSPPVVASRHMKLSFGGFGEISCGRPVYGLVFVKHVRVLDGQTETSLAICNPSTRQVLHLPKVEMKRLKVRSMFGYDPVDKQYKVLCMTTDGGHYQVLTLGGSWRMLECSIPHYDYPLLKEICIDGVLYYKSINQSTQTYLIVCFDVRSEKFRPIEAKGSLGRAVLTGDMVNYGGRLGLIICEDNRGNVGAINRRSSRFKLWVLEDVEKQEWSERVFVLPAEWKNVVGEHRLNFVGVASRTNEIVLSSWYPINCFYLFYFDPEIDTVVRVEMQGVDMDVSEDVPRPAARLRRSSVSSSRASGSSHEQNSVPAYIPAPAPAAPPAAAQQDPGVMPVDLLVQQPGREHLPVLHPNPRRGHSTWFTKSKNGISRSINQMMYSMLRFGYSKWSVIPFEERELWFRQFADPVIKGVVDLVEAEIATQSQPLSDDGDSTGASTNLSLLQINEMVEKAVPKRKGGRLVGLARRASSYPASSSQAPYADPMILEELHDKDERIGALEEQNTTILSENATIRSENATILAELASQKKFNAEIMQKLDRLMSSSSYEISTWIVPLKSVVLSMALSL</sequence>
<reference evidence="3 4" key="1">
    <citation type="submission" date="2021-03" db="EMBL/GenBank/DDBJ databases">
        <authorList>
            <person name="King G.J."/>
            <person name="Bancroft I."/>
            <person name="Baten A."/>
            <person name="Bloomfield J."/>
            <person name="Borpatragohain P."/>
            <person name="He Z."/>
            <person name="Irish N."/>
            <person name="Irwin J."/>
            <person name="Liu K."/>
            <person name="Mauleon R.P."/>
            <person name="Moore J."/>
            <person name="Morris R."/>
            <person name="Ostergaard L."/>
            <person name="Wang B."/>
            <person name="Wells R."/>
        </authorList>
    </citation>
    <scope>NUCLEOTIDE SEQUENCE [LARGE SCALE GENOMIC DNA]</scope>
    <source>
        <strain evidence="3">R-o-18</strain>
        <tissue evidence="3">Leaf</tissue>
    </source>
</reference>
<dbReference type="InterPro" id="IPR036047">
    <property type="entry name" value="F-box-like_dom_sf"/>
</dbReference>